<evidence type="ECO:0000313" key="7">
    <source>
        <dbReference type="Proteomes" id="UP000069241"/>
    </source>
</evidence>
<dbReference type="RefSeq" id="WP_062251219.1">
    <property type="nucleotide sequence ID" value="NZ_CP014229.1"/>
</dbReference>
<feature type="transmembrane region" description="Helical" evidence="4">
    <location>
        <begin position="21"/>
        <end position="46"/>
    </location>
</feature>
<reference evidence="7" key="1">
    <citation type="submission" date="2016-02" db="EMBL/GenBank/DDBJ databases">
        <authorList>
            <person name="Holder M.E."/>
            <person name="Ajami N.J."/>
            <person name="Petrosino J.F."/>
        </authorList>
    </citation>
    <scope>NUCLEOTIDE SEQUENCE [LARGE SCALE GENOMIC DNA]</scope>
    <source>
        <strain evidence="7">CCUG 45958</strain>
    </source>
</reference>
<evidence type="ECO:0000256" key="4">
    <source>
        <dbReference type="SAM" id="Phobius"/>
    </source>
</evidence>
<dbReference type="PROSITE" id="PS50887">
    <property type="entry name" value="GGDEF"/>
    <property type="match status" value="1"/>
</dbReference>
<dbReference type="FunFam" id="3.30.70.270:FF:000001">
    <property type="entry name" value="Diguanylate cyclase domain protein"/>
    <property type="match status" value="1"/>
</dbReference>
<keyword evidence="7" id="KW-1185">Reference proteome</keyword>
<comment type="catalytic activity">
    <reaction evidence="2">
        <text>2 GTP = 3',3'-c-di-GMP + 2 diphosphate</text>
        <dbReference type="Rhea" id="RHEA:24898"/>
        <dbReference type="ChEBI" id="CHEBI:33019"/>
        <dbReference type="ChEBI" id="CHEBI:37565"/>
        <dbReference type="ChEBI" id="CHEBI:58805"/>
        <dbReference type="EC" id="2.7.7.65"/>
    </reaction>
</comment>
<dbReference type="EC" id="2.7.7.65" evidence="1"/>
<dbReference type="GO" id="GO:0052621">
    <property type="term" value="F:diguanylate cyclase activity"/>
    <property type="evidence" value="ECO:0007669"/>
    <property type="project" value="UniProtKB-EC"/>
</dbReference>
<gene>
    <name evidence="6" type="ORF">AXF13_00430</name>
</gene>
<evidence type="ECO:0000313" key="6">
    <source>
        <dbReference type="EMBL" id="AMD88707.1"/>
    </source>
</evidence>
<dbReference type="Proteomes" id="UP000069241">
    <property type="component" value="Chromosome"/>
</dbReference>
<dbReference type="NCBIfam" id="TIGR00254">
    <property type="entry name" value="GGDEF"/>
    <property type="match status" value="1"/>
</dbReference>
<dbReference type="GO" id="GO:0005886">
    <property type="term" value="C:plasma membrane"/>
    <property type="evidence" value="ECO:0007669"/>
    <property type="project" value="TreeGrafter"/>
</dbReference>
<dbReference type="GO" id="GO:0043709">
    <property type="term" value="P:cell adhesion involved in single-species biofilm formation"/>
    <property type="evidence" value="ECO:0007669"/>
    <property type="project" value="TreeGrafter"/>
</dbReference>
<evidence type="ECO:0000256" key="3">
    <source>
        <dbReference type="SAM" id="Coils"/>
    </source>
</evidence>
<dbReference type="InterPro" id="IPR043128">
    <property type="entry name" value="Rev_trsase/Diguanyl_cyclase"/>
</dbReference>
<keyword evidence="3" id="KW-0175">Coiled coil</keyword>
<dbReference type="PANTHER" id="PTHR45138:SF9">
    <property type="entry name" value="DIGUANYLATE CYCLASE DGCM-RELATED"/>
    <property type="match status" value="1"/>
</dbReference>
<evidence type="ECO:0000259" key="5">
    <source>
        <dbReference type="PROSITE" id="PS50887"/>
    </source>
</evidence>
<keyword evidence="4" id="KW-1133">Transmembrane helix</keyword>
<dbReference type="GO" id="GO:1902201">
    <property type="term" value="P:negative regulation of bacterial-type flagellum-dependent cell motility"/>
    <property type="evidence" value="ECO:0007669"/>
    <property type="project" value="TreeGrafter"/>
</dbReference>
<keyword evidence="4" id="KW-0812">Transmembrane</keyword>
<dbReference type="EMBL" id="CP014229">
    <property type="protein sequence ID" value="AMD88707.1"/>
    <property type="molecule type" value="Genomic_DNA"/>
</dbReference>
<dbReference type="Pfam" id="PF00990">
    <property type="entry name" value="GGDEF"/>
    <property type="match status" value="1"/>
</dbReference>
<dbReference type="STRING" id="44742.AXF13_00430"/>
<dbReference type="AlphaFoldDB" id="A0A0X8JHM3"/>
<dbReference type="SUPFAM" id="SSF55073">
    <property type="entry name" value="Nucleotide cyclase"/>
    <property type="match status" value="1"/>
</dbReference>
<proteinExistence type="predicted"/>
<sequence length="536" mass="58885">MDAEQGRPEAPSRKIRRISAYRFLALLILPAALLLGVAGLAVFLSLDTIRQITDSLEEEHLPGILDSQRTVDNINVLRSEAAVVFMAEDPGQRRAARLKVQALVAESVFEQSPEITGFAKTVQELTQKLDNARKRSDEASDALHLNELRLSGVLALLRHAAGDVHTLEPTHSSRHVTSPAREKDKAQYERARKSFEPMLALCRRMDLTPALSEDCAAFQRDLRVVGQAWNQKGASDQEALMLWRSLDASLQDLSNAASSEEFQRAYAGMEGLRAEARSMRNGFYISIALLAAMVLGTVAVLHRHILSPISLAAQELRQIRFGSPAKALPPVRIRELQQLLDLVPSLRGYLKDLAARSGALEQEKNKYENLSLVDALTGVPNRRSFDARLAQSACCASVGMLMIDVDLFKNYNDSLGHLAGDKCLVAVARAMQATLYRHDDTLFRYGGEEFAVILEDVVAQQALAVAERIMDRIRSLRLPHPDSAVAPYVTVSIGVAVARRGEGCSGAELVARADKALYRAKAGGRDRICLYGDEDA</sequence>
<accession>A0A0X8JHM3</accession>
<protein>
    <recommendedName>
        <fullName evidence="1">diguanylate cyclase</fullName>
        <ecNumber evidence="1">2.7.7.65</ecNumber>
    </recommendedName>
</protein>
<name>A0A0X8JHM3_9BACT</name>
<feature type="domain" description="GGDEF" evidence="5">
    <location>
        <begin position="396"/>
        <end position="533"/>
    </location>
</feature>
<dbReference type="InterPro" id="IPR000160">
    <property type="entry name" value="GGDEF_dom"/>
</dbReference>
<organism evidence="6 7">
    <name type="scientific">Desulfovibrio fairfieldensis</name>
    <dbReference type="NCBI Taxonomy" id="44742"/>
    <lineage>
        <taxon>Bacteria</taxon>
        <taxon>Pseudomonadati</taxon>
        <taxon>Thermodesulfobacteriota</taxon>
        <taxon>Desulfovibrionia</taxon>
        <taxon>Desulfovibrionales</taxon>
        <taxon>Desulfovibrionaceae</taxon>
        <taxon>Desulfovibrio</taxon>
    </lineage>
</organism>
<evidence type="ECO:0000256" key="2">
    <source>
        <dbReference type="ARBA" id="ARBA00034247"/>
    </source>
</evidence>
<dbReference type="CDD" id="cd01949">
    <property type="entry name" value="GGDEF"/>
    <property type="match status" value="1"/>
</dbReference>
<feature type="coiled-coil region" evidence="3">
    <location>
        <begin position="115"/>
        <end position="142"/>
    </location>
</feature>
<dbReference type="InterPro" id="IPR050469">
    <property type="entry name" value="Diguanylate_Cyclase"/>
</dbReference>
<dbReference type="Gene3D" id="3.30.70.270">
    <property type="match status" value="1"/>
</dbReference>
<dbReference type="KEGG" id="dfi:AXF13_00430"/>
<keyword evidence="4" id="KW-0472">Membrane</keyword>
<dbReference type="InterPro" id="IPR029787">
    <property type="entry name" value="Nucleotide_cyclase"/>
</dbReference>
<dbReference type="SMART" id="SM00267">
    <property type="entry name" value="GGDEF"/>
    <property type="match status" value="1"/>
</dbReference>
<evidence type="ECO:0000256" key="1">
    <source>
        <dbReference type="ARBA" id="ARBA00012528"/>
    </source>
</evidence>
<dbReference type="PANTHER" id="PTHR45138">
    <property type="entry name" value="REGULATORY COMPONENTS OF SENSORY TRANSDUCTION SYSTEM"/>
    <property type="match status" value="1"/>
</dbReference>